<dbReference type="SUPFAM" id="SSF53098">
    <property type="entry name" value="Ribonuclease H-like"/>
    <property type="match status" value="1"/>
</dbReference>
<evidence type="ECO:0000256" key="12">
    <source>
        <dbReference type="PROSITE-ProRule" id="PRU00047"/>
    </source>
</evidence>
<dbReference type="CDD" id="cd01647">
    <property type="entry name" value="RT_LTR"/>
    <property type="match status" value="1"/>
</dbReference>
<evidence type="ECO:0000256" key="3">
    <source>
        <dbReference type="ARBA" id="ARBA00022679"/>
    </source>
</evidence>
<keyword evidence="11" id="KW-0511">Multifunctional enzyme</keyword>
<dbReference type="FunFam" id="3.10.10.10:FF:000007">
    <property type="entry name" value="Retrovirus-related Pol polyprotein from transposon 17.6-like Protein"/>
    <property type="match status" value="1"/>
</dbReference>
<dbReference type="Gene3D" id="3.30.420.10">
    <property type="entry name" value="Ribonuclease H-like superfamily/Ribonuclease H"/>
    <property type="match status" value="1"/>
</dbReference>
<evidence type="ECO:0000256" key="7">
    <source>
        <dbReference type="ARBA" id="ARBA00022759"/>
    </source>
</evidence>
<dbReference type="PROSITE" id="PS50994">
    <property type="entry name" value="INTEGRASE"/>
    <property type="match status" value="1"/>
</dbReference>
<dbReference type="Pfam" id="PF00078">
    <property type="entry name" value="RVT_1"/>
    <property type="match status" value="1"/>
</dbReference>
<evidence type="ECO:0000313" key="16">
    <source>
        <dbReference type="EMBL" id="KAH0813845.1"/>
    </source>
</evidence>
<keyword evidence="10" id="KW-0238">DNA-binding</keyword>
<evidence type="ECO:0000259" key="15">
    <source>
        <dbReference type="PROSITE" id="PS50994"/>
    </source>
</evidence>
<evidence type="ECO:0000256" key="9">
    <source>
        <dbReference type="ARBA" id="ARBA00022918"/>
    </source>
</evidence>
<accession>A0A8J6LA61</accession>
<dbReference type="PROSITE" id="PS50158">
    <property type="entry name" value="ZF_CCHC"/>
    <property type="match status" value="1"/>
</dbReference>
<dbReference type="GO" id="GO:0004519">
    <property type="term" value="F:endonuclease activity"/>
    <property type="evidence" value="ECO:0007669"/>
    <property type="project" value="UniProtKB-KW"/>
</dbReference>
<dbReference type="Pfam" id="PF17919">
    <property type="entry name" value="RT_RNaseH_2"/>
    <property type="match status" value="1"/>
</dbReference>
<organism evidence="16 17">
    <name type="scientific">Tenebrio molitor</name>
    <name type="common">Yellow mealworm beetle</name>
    <dbReference type="NCBI Taxonomy" id="7067"/>
    <lineage>
        <taxon>Eukaryota</taxon>
        <taxon>Metazoa</taxon>
        <taxon>Ecdysozoa</taxon>
        <taxon>Arthropoda</taxon>
        <taxon>Hexapoda</taxon>
        <taxon>Insecta</taxon>
        <taxon>Pterygota</taxon>
        <taxon>Neoptera</taxon>
        <taxon>Endopterygota</taxon>
        <taxon>Coleoptera</taxon>
        <taxon>Polyphaga</taxon>
        <taxon>Cucujiformia</taxon>
        <taxon>Tenebrionidae</taxon>
        <taxon>Tenebrio</taxon>
    </lineage>
</organism>
<dbReference type="InterPro" id="IPR000477">
    <property type="entry name" value="RT_dom"/>
</dbReference>
<dbReference type="InterPro" id="IPR043502">
    <property type="entry name" value="DNA/RNA_pol_sf"/>
</dbReference>
<dbReference type="SUPFAM" id="SSF56672">
    <property type="entry name" value="DNA/RNA polymerases"/>
    <property type="match status" value="1"/>
</dbReference>
<evidence type="ECO:0000259" key="14">
    <source>
        <dbReference type="PROSITE" id="PS50878"/>
    </source>
</evidence>
<feature type="domain" description="CCHC-type" evidence="13">
    <location>
        <begin position="240"/>
        <end position="255"/>
    </location>
</feature>
<reference evidence="16" key="2">
    <citation type="submission" date="2021-08" db="EMBL/GenBank/DDBJ databases">
        <authorList>
            <person name="Eriksson T."/>
        </authorList>
    </citation>
    <scope>NUCLEOTIDE SEQUENCE</scope>
    <source>
        <strain evidence="16">Stoneville</strain>
        <tissue evidence="16">Whole head</tissue>
    </source>
</reference>
<evidence type="ECO:0000256" key="1">
    <source>
        <dbReference type="ARBA" id="ARBA00012493"/>
    </source>
</evidence>
<dbReference type="PANTHER" id="PTHR37984">
    <property type="entry name" value="PROTEIN CBG26694"/>
    <property type="match status" value="1"/>
</dbReference>
<dbReference type="InterPro" id="IPR001878">
    <property type="entry name" value="Znf_CCHC"/>
</dbReference>
<dbReference type="InterPro" id="IPR043128">
    <property type="entry name" value="Rev_trsase/Diguanyl_cyclase"/>
</dbReference>
<sequence length="1300" mass="147022">MSAAIVSGIESLVGQIRPGVSNVSTVANIIEEFNPMNKNVDEWINAVDEFATIYGWDDKTISHLALSKLRGPAAVWYRGLPTRLFTWPDWCQMLRSNFKPKRNLHHALKTMMACVADEGASLCEYVYKKLALIYKLKLPLTGADQVNLILGGIQNEQIIFSVETAGVTDPHDLARHFRNLDEKRTETPSRYKINKTISKLTDNIRPATPKTAITTTATVSNVNAPTINRHTDSGRFPLICYICHKSGHIRRNCPERSTSANQMKSKSPLALEYKNVNFIANCRPNDKYFKTITIKQVPLKCFIDFGSECSLIARSSAQKLKLKFTALCTPIVLSTLSDGQVRPLASVNADIEIDGIAKNIDLFVVEKCVLDVDILIGQNFTESADIKVVKTGSELQFFQDHELHVGFINECAVNVGVDDSECVANLLQLLDEYKTCIATNLTEVGKAQTTEMKIELTTTRPVTCRPRRFADAERQEVRDIVEQLLRNGVIRESNSAYSSPVLLVGKKTGEKRLCVDYRALNKITIKDRYPLPLIEDQLRRLSGFCYFTSLDLFAGYHQIPMSAESISFTAFVTQDGQYEFLRMPFGLCNGAAVFQRMINNVLGQLRFTKVLCYLDDILIPAISPTQSLEILREVLTLFQKTGLTLKLSKCFFLKTKLEYLGYEISQSNIQPSTNKIKAVSNFPTPKNVHQVRQYLGLTGYFRKFIKDYAKKAKPLSILLQKNAAWTWGKDQDYAFTKLKQSLTTKPVLTLFDPELKIRVYSDASRIGLGGILAQVDQNQEKVVAYFSRCTTNCEQKYHSFELETLAIVEAVKRFRQYLWGRSFEIVTDCAAVRHTFAKSEMNARVGRWILELGQYNYEIIHRNNQQMRHVDALSRNPPHLEYGVHLTTISEEDWMLAAQLGDKKIATIKTILETGDRDNNKNIFNDYALKGGKVHKVTAYGLRWVVPEVARFQILKMAHDDSGHFAFPKTYEIIASKFWFPHMRRFINKYVSNCLNCIYFKIPHGKKPGFLHPIKKIPKPFHTIHLDHLGPFIKTKSGKTHLLVIIDAFTKFLLIYPVKNTSARWVIRSLKNMFQIFGVPKRMISDQGTAFTSRKFENFVKEIGSSHHLNAVALPRGNGQVERYNGVLLESLATMGANDTDDRWDENVSNIQVGINGTINRAIGVTPSQALMGFRVVSNGMLDGEDGATVNVEEVRNRMIQLAQKTQHQQQQYFDSKRKAGKTYAVGDLVLIKVTSTAATGTSRKLLPKWRGPFRVVGILDNDRYEIHDIPGATRAQKAYRGIAGIENMRPWIHLGHDGS</sequence>
<proteinExistence type="predicted"/>
<feature type="domain" description="Reverse transcriptase" evidence="14">
    <location>
        <begin position="485"/>
        <end position="664"/>
    </location>
</feature>
<dbReference type="InterPro" id="IPR021109">
    <property type="entry name" value="Peptidase_aspartic_dom_sf"/>
</dbReference>
<dbReference type="Pfam" id="PF00665">
    <property type="entry name" value="rve"/>
    <property type="match status" value="1"/>
</dbReference>
<feature type="domain" description="Integrase catalytic" evidence="15">
    <location>
        <begin position="1016"/>
        <end position="1175"/>
    </location>
</feature>
<keyword evidence="12" id="KW-0479">Metal-binding</keyword>
<dbReference type="EC" id="2.7.7.49" evidence="1"/>
<reference evidence="16" key="1">
    <citation type="journal article" date="2020" name="J Insects Food Feed">
        <title>The yellow mealworm (Tenebrio molitor) genome: a resource for the emerging insects as food and feed industry.</title>
        <authorList>
            <person name="Eriksson T."/>
            <person name="Andere A."/>
            <person name="Kelstrup H."/>
            <person name="Emery V."/>
            <person name="Picard C."/>
        </authorList>
    </citation>
    <scope>NUCLEOTIDE SEQUENCE</scope>
    <source>
        <strain evidence="16">Stoneville</strain>
        <tissue evidence="16">Whole head</tissue>
    </source>
</reference>
<dbReference type="GO" id="GO:0006508">
    <property type="term" value="P:proteolysis"/>
    <property type="evidence" value="ECO:0007669"/>
    <property type="project" value="UniProtKB-KW"/>
</dbReference>
<evidence type="ECO:0000256" key="8">
    <source>
        <dbReference type="ARBA" id="ARBA00022801"/>
    </source>
</evidence>
<keyword evidence="6" id="KW-0064">Aspartyl protease</keyword>
<protein>
    <recommendedName>
        <fullName evidence="1">RNA-directed DNA polymerase</fullName>
        <ecNumber evidence="1">2.7.7.49</ecNumber>
    </recommendedName>
</protein>
<evidence type="ECO:0000256" key="2">
    <source>
        <dbReference type="ARBA" id="ARBA00022670"/>
    </source>
</evidence>
<keyword evidence="8" id="KW-0378">Hydrolase</keyword>
<dbReference type="CDD" id="cd00303">
    <property type="entry name" value="retropepsin_like"/>
    <property type="match status" value="1"/>
</dbReference>
<evidence type="ECO:0000259" key="13">
    <source>
        <dbReference type="PROSITE" id="PS50158"/>
    </source>
</evidence>
<dbReference type="SUPFAM" id="SSF57756">
    <property type="entry name" value="Retrovirus zinc finger-like domains"/>
    <property type="match status" value="1"/>
</dbReference>
<keyword evidence="5" id="KW-0540">Nuclease</keyword>
<evidence type="ECO:0000256" key="6">
    <source>
        <dbReference type="ARBA" id="ARBA00022750"/>
    </source>
</evidence>
<dbReference type="GO" id="GO:0008270">
    <property type="term" value="F:zinc ion binding"/>
    <property type="evidence" value="ECO:0007669"/>
    <property type="project" value="UniProtKB-KW"/>
</dbReference>
<dbReference type="PROSITE" id="PS50878">
    <property type="entry name" value="RT_POL"/>
    <property type="match status" value="1"/>
</dbReference>
<gene>
    <name evidence="16" type="ORF">GEV33_008946</name>
</gene>
<name>A0A8J6LA61_TENMO</name>
<dbReference type="InterPro" id="IPR036397">
    <property type="entry name" value="RNaseH_sf"/>
</dbReference>
<dbReference type="Pfam" id="PF08284">
    <property type="entry name" value="RVP_2"/>
    <property type="match status" value="1"/>
</dbReference>
<dbReference type="InterPro" id="IPR050951">
    <property type="entry name" value="Retrovirus_Pol_polyprotein"/>
</dbReference>
<dbReference type="Proteomes" id="UP000719412">
    <property type="component" value="Unassembled WGS sequence"/>
</dbReference>
<dbReference type="PANTHER" id="PTHR37984:SF5">
    <property type="entry name" value="PROTEIN NYNRIN-LIKE"/>
    <property type="match status" value="1"/>
</dbReference>
<dbReference type="GO" id="GO:0003677">
    <property type="term" value="F:DNA binding"/>
    <property type="evidence" value="ECO:0007669"/>
    <property type="project" value="UniProtKB-KW"/>
</dbReference>
<dbReference type="InterPro" id="IPR041588">
    <property type="entry name" value="Integrase_H2C2"/>
</dbReference>
<dbReference type="FunFam" id="3.30.70.270:FF:000020">
    <property type="entry name" value="Transposon Tf2-6 polyprotein-like Protein"/>
    <property type="match status" value="1"/>
</dbReference>
<dbReference type="Gene3D" id="2.40.70.10">
    <property type="entry name" value="Acid Proteases"/>
    <property type="match status" value="1"/>
</dbReference>
<keyword evidence="12" id="KW-0862">Zinc</keyword>
<dbReference type="Pfam" id="PF17921">
    <property type="entry name" value="Integrase_H2C2"/>
    <property type="match status" value="1"/>
</dbReference>
<dbReference type="Gene3D" id="3.30.70.270">
    <property type="match status" value="2"/>
</dbReference>
<dbReference type="InterPro" id="IPR001584">
    <property type="entry name" value="Integrase_cat-core"/>
</dbReference>
<evidence type="ECO:0000256" key="11">
    <source>
        <dbReference type="ARBA" id="ARBA00023268"/>
    </source>
</evidence>
<dbReference type="InterPro" id="IPR041577">
    <property type="entry name" value="RT_RNaseH_2"/>
</dbReference>
<dbReference type="GO" id="GO:0042575">
    <property type="term" value="C:DNA polymerase complex"/>
    <property type="evidence" value="ECO:0007669"/>
    <property type="project" value="UniProtKB-ARBA"/>
</dbReference>
<keyword evidence="12" id="KW-0863">Zinc-finger</keyword>
<evidence type="ECO:0000313" key="17">
    <source>
        <dbReference type="Proteomes" id="UP000719412"/>
    </source>
</evidence>
<dbReference type="Gene3D" id="3.10.10.10">
    <property type="entry name" value="HIV Type 1 Reverse Transcriptase, subunit A, domain 1"/>
    <property type="match status" value="1"/>
</dbReference>
<dbReference type="CDD" id="cd09274">
    <property type="entry name" value="RNase_HI_RT_Ty3"/>
    <property type="match status" value="1"/>
</dbReference>
<dbReference type="GO" id="GO:0004190">
    <property type="term" value="F:aspartic-type endopeptidase activity"/>
    <property type="evidence" value="ECO:0007669"/>
    <property type="project" value="UniProtKB-KW"/>
</dbReference>
<dbReference type="SMART" id="SM00343">
    <property type="entry name" value="ZnF_C2HC"/>
    <property type="match status" value="1"/>
</dbReference>
<comment type="caution">
    <text evidence="16">The sequence shown here is derived from an EMBL/GenBank/DDBJ whole genome shotgun (WGS) entry which is preliminary data.</text>
</comment>
<dbReference type="InterPro" id="IPR012337">
    <property type="entry name" value="RNaseH-like_sf"/>
</dbReference>
<dbReference type="InterPro" id="IPR036875">
    <property type="entry name" value="Znf_CCHC_sf"/>
</dbReference>
<keyword evidence="9" id="KW-0695">RNA-directed DNA polymerase</keyword>
<evidence type="ECO:0000256" key="5">
    <source>
        <dbReference type="ARBA" id="ARBA00022722"/>
    </source>
</evidence>
<evidence type="ECO:0000256" key="10">
    <source>
        <dbReference type="ARBA" id="ARBA00023125"/>
    </source>
</evidence>
<dbReference type="EMBL" id="JABDTM020024905">
    <property type="protein sequence ID" value="KAH0813845.1"/>
    <property type="molecule type" value="Genomic_DNA"/>
</dbReference>
<dbReference type="Gene3D" id="4.10.60.10">
    <property type="entry name" value="Zinc finger, CCHC-type"/>
    <property type="match status" value="1"/>
</dbReference>
<evidence type="ECO:0000256" key="4">
    <source>
        <dbReference type="ARBA" id="ARBA00022695"/>
    </source>
</evidence>
<keyword evidence="3" id="KW-0808">Transferase</keyword>
<keyword evidence="7" id="KW-0255">Endonuclease</keyword>
<keyword evidence="17" id="KW-1185">Reference proteome</keyword>
<dbReference type="Gene3D" id="1.10.340.70">
    <property type="match status" value="1"/>
</dbReference>
<dbReference type="GO" id="GO:0003964">
    <property type="term" value="F:RNA-directed DNA polymerase activity"/>
    <property type="evidence" value="ECO:0007669"/>
    <property type="project" value="UniProtKB-KW"/>
</dbReference>
<dbReference type="GO" id="GO:0015074">
    <property type="term" value="P:DNA integration"/>
    <property type="evidence" value="ECO:0007669"/>
    <property type="project" value="InterPro"/>
</dbReference>
<keyword evidence="4" id="KW-0548">Nucleotidyltransferase</keyword>
<keyword evidence="2" id="KW-0645">Protease</keyword>